<feature type="region of interest" description="Disordered" evidence="1">
    <location>
        <begin position="1"/>
        <end position="41"/>
    </location>
</feature>
<dbReference type="AlphaFoldDB" id="A0A814F0T7"/>
<dbReference type="EMBL" id="CAJOBC010002752">
    <property type="protein sequence ID" value="CAF3749323.1"/>
    <property type="molecule type" value="Genomic_DNA"/>
</dbReference>
<evidence type="ECO:0000313" key="4">
    <source>
        <dbReference type="EMBL" id="CAF3572656.1"/>
    </source>
</evidence>
<dbReference type="Proteomes" id="UP000682733">
    <property type="component" value="Unassembled WGS sequence"/>
</dbReference>
<proteinExistence type="predicted"/>
<dbReference type="Proteomes" id="UP000681722">
    <property type="component" value="Unassembled WGS sequence"/>
</dbReference>
<sequence>MKSARFVSREAHWSQKKHTSSNSDDNEGGDDTGNTSNFKYNTDMVDNEIDCEVEMTDNNDTDEEQNDPDLKVIEKRVLYMLLKLQVIYNTSEMTVDFVAKSLSDILNAVQTSNITLFLKNKKMR</sequence>
<name>A0A814F0T7_9BILA</name>
<evidence type="ECO:0000313" key="3">
    <source>
        <dbReference type="EMBL" id="CAF0976463.1"/>
    </source>
</evidence>
<dbReference type="EMBL" id="CAJNOK010001044">
    <property type="protein sequence ID" value="CAF0790143.1"/>
    <property type="molecule type" value="Genomic_DNA"/>
</dbReference>
<protein>
    <submittedName>
        <fullName evidence="3">Uncharacterized protein</fullName>
    </submittedName>
</protein>
<evidence type="ECO:0000313" key="2">
    <source>
        <dbReference type="EMBL" id="CAF0790143.1"/>
    </source>
</evidence>
<dbReference type="EMBL" id="CAJOBA010001044">
    <property type="protein sequence ID" value="CAF3572656.1"/>
    <property type="molecule type" value="Genomic_DNA"/>
</dbReference>
<evidence type="ECO:0000313" key="6">
    <source>
        <dbReference type="Proteomes" id="UP000663829"/>
    </source>
</evidence>
<dbReference type="Proteomes" id="UP000677228">
    <property type="component" value="Unassembled WGS sequence"/>
</dbReference>
<accession>A0A814F0T7</accession>
<reference evidence="3" key="1">
    <citation type="submission" date="2021-02" db="EMBL/GenBank/DDBJ databases">
        <authorList>
            <person name="Nowell W R."/>
        </authorList>
    </citation>
    <scope>NUCLEOTIDE SEQUENCE</scope>
</reference>
<evidence type="ECO:0000313" key="5">
    <source>
        <dbReference type="EMBL" id="CAF3749323.1"/>
    </source>
</evidence>
<dbReference type="Proteomes" id="UP000663829">
    <property type="component" value="Unassembled WGS sequence"/>
</dbReference>
<keyword evidence="6" id="KW-1185">Reference proteome</keyword>
<gene>
    <name evidence="3" type="ORF">GPM918_LOCUS12517</name>
    <name evidence="2" type="ORF">OVA965_LOCUS4089</name>
    <name evidence="5" type="ORF">SRO942_LOCUS12517</name>
    <name evidence="4" type="ORF">TMI583_LOCUS4087</name>
</gene>
<evidence type="ECO:0000256" key="1">
    <source>
        <dbReference type="SAM" id="MobiDB-lite"/>
    </source>
</evidence>
<organism evidence="3 6">
    <name type="scientific">Didymodactylos carnosus</name>
    <dbReference type="NCBI Taxonomy" id="1234261"/>
    <lineage>
        <taxon>Eukaryota</taxon>
        <taxon>Metazoa</taxon>
        <taxon>Spiralia</taxon>
        <taxon>Gnathifera</taxon>
        <taxon>Rotifera</taxon>
        <taxon>Eurotatoria</taxon>
        <taxon>Bdelloidea</taxon>
        <taxon>Philodinida</taxon>
        <taxon>Philodinidae</taxon>
        <taxon>Didymodactylos</taxon>
    </lineage>
</organism>
<comment type="caution">
    <text evidence="3">The sequence shown here is derived from an EMBL/GenBank/DDBJ whole genome shotgun (WGS) entry which is preliminary data.</text>
</comment>
<dbReference type="EMBL" id="CAJNOQ010002752">
    <property type="protein sequence ID" value="CAF0976463.1"/>
    <property type="molecule type" value="Genomic_DNA"/>
</dbReference>